<dbReference type="EMBL" id="PDET01000010">
    <property type="protein sequence ID" value="PRD14612.1"/>
    <property type="molecule type" value="Genomic_DNA"/>
</dbReference>
<gene>
    <name evidence="8" type="ORF">CQW29_15715</name>
</gene>
<evidence type="ECO:0000256" key="5">
    <source>
        <dbReference type="ARBA" id="ARBA00022729"/>
    </source>
</evidence>
<evidence type="ECO:0000256" key="2">
    <source>
        <dbReference type="ARBA" id="ARBA00008814"/>
    </source>
</evidence>
<keyword evidence="5 6" id="KW-0732">Signal</keyword>
<dbReference type="AlphaFoldDB" id="A0A2S9I9Y7"/>
<evidence type="ECO:0000256" key="1">
    <source>
        <dbReference type="ARBA" id="ARBA00004196"/>
    </source>
</evidence>
<evidence type="ECO:0000313" key="8">
    <source>
        <dbReference type="EMBL" id="PRD14612.1"/>
    </source>
</evidence>
<keyword evidence="4" id="KW-0410">Iron transport</keyword>
<keyword evidence="3" id="KW-0813">Transport</keyword>
<dbReference type="GO" id="GO:1901678">
    <property type="term" value="P:iron coordination entity transport"/>
    <property type="evidence" value="ECO:0007669"/>
    <property type="project" value="UniProtKB-ARBA"/>
</dbReference>
<proteinExistence type="inferred from homology"/>
<keyword evidence="4" id="KW-0408">Iron</keyword>
<dbReference type="PANTHER" id="PTHR30532:SF24">
    <property type="entry name" value="FERRIC ENTEROBACTIN-BINDING PERIPLASMIC PROTEIN FEPB"/>
    <property type="match status" value="1"/>
</dbReference>
<dbReference type="InterPro" id="IPR002491">
    <property type="entry name" value="ABC_transptr_periplasmic_BD"/>
</dbReference>
<evidence type="ECO:0000256" key="6">
    <source>
        <dbReference type="SAM" id="SignalP"/>
    </source>
</evidence>
<accession>A0A2S9I9Y7</accession>
<evidence type="ECO:0000259" key="7">
    <source>
        <dbReference type="PROSITE" id="PS50983"/>
    </source>
</evidence>
<reference evidence="8 9" key="1">
    <citation type="submission" date="2017-10" db="EMBL/GenBank/DDBJ databases">
        <title>Draft genome of two endophytic bacteria isolated from 'guarana' Paullinia cupana (Mart.) Ducke.</title>
        <authorList>
            <person name="Siqueira K.A."/>
            <person name="Liotti R.G."/>
            <person name="Mendes T.A."/>
            <person name="Soares M.A."/>
        </authorList>
    </citation>
    <scope>NUCLEOTIDE SEQUENCE [LARGE SCALE GENOMIC DNA]</scope>
    <source>
        <strain evidence="8 9">342</strain>
    </source>
</reference>
<feature type="signal peptide" evidence="6">
    <location>
        <begin position="1"/>
        <end position="25"/>
    </location>
</feature>
<comment type="caution">
    <text evidence="8">The sequence shown here is derived from an EMBL/GenBank/DDBJ whole genome shotgun (WGS) entry which is preliminary data.</text>
</comment>
<feature type="domain" description="Fe/B12 periplasmic-binding" evidence="7">
    <location>
        <begin position="51"/>
        <end position="316"/>
    </location>
</feature>
<dbReference type="RefSeq" id="WP_105593676.1">
    <property type="nucleotide sequence ID" value="NZ_PDET01000010.1"/>
</dbReference>
<dbReference type="InterPro" id="IPR051313">
    <property type="entry name" value="Bact_iron-sidero_bind"/>
</dbReference>
<dbReference type="GO" id="GO:0030288">
    <property type="term" value="C:outer membrane-bounded periplasmic space"/>
    <property type="evidence" value="ECO:0007669"/>
    <property type="project" value="TreeGrafter"/>
</dbReference>
<dbReference type="Pfam" id="PF01497">
    <property type="entry name" value="Peripla_BP_2"/>
    <property type="match status" value="1"/>
</dbReference>
<keyword evidence="9" id="KW-1185">Reference proteome</keyword>
<dbReference type="SUPFAM" id="SSF53807">
    <property type="entry name" value="Helical backbone' metal receptor"/>
    <property type="match status" value="1"/>
</dbReference>
<comment type="similarity">
    <text evidence="2">Belongs to the bacterial solute-binding protein 8 family.</text>
</comment>
<dbReference type="PANTHER" id="PTHR30532">
    <property type="entry name" value="IRON III DICITRATE-BINDING PERIPLASMIC PROTEIN"/>
    <property type="match status" value="1"/>
</dbReference>
<organism evidence="8 9">
    <name type="scientific">Pantoea coffeiphila</name>
    <dbReference type="NCBI Taxonomy" id="1465635"/>
    <lineage>
        <taxon>Bacteria</taxon>
        <taxon>Pseudomonadati</taxon>
        <taxon>Pseudomonadota</taxon>
        <taxon>Gammaproteobacteria</taxon>
        <taxon>Enterobacterales</taxon>
        <taxon>Erwiniaceae</taxon>
        <taxon>Pantoea</taxon>
    </lineage>
</organism>
<comment type="subcellular location">
    <subcellularLocation>
        <location evidence="1">Cell envelope</location>
    </subcellularLocation>
</comment>
<evidence type="ECO:0000256" key="4">
    <source>
        <dbReference type="ARBA" id="ARBA00022496"/>
    </source>
</evidence>
<dbReference type="OrthoDB" id="9793175at2"/>
<sequence>MKKIKLNLRYLLSLVLLITAFSSQAEGEKGWPRQFHNADGTTTTIPAKPKRILSTSVTVTGTLLAIDAPLAGSATGVNGDWYAQWQPVAAERKLEKLWSAGTVDLEQAYAVTPDLIVVSTGGADSAKAQLADFRQIAPTIVVDYGGQTWQELATLLGEASGLEKEASARISEFDSLVQQAREKITVPPGQANIISYNGPGIPNPIATARGVHSSLLASLGFKMEDPNPAWQTTVKAQNDFVWATYENLTQLTAATTFLLRAPQERVDAFLRDPMLANLPSVQTKRVYSLGINSFRIDYYSASEIVRDVVKNFAKTPAASGQ</sequence>
<evidence type="ECO:0000256" key="3">
    <source>
        <dbReference type="ARBA" id="ARBA00022448"/>
    </source>
</evidence>
<dbReference type="Gene3D" id="3.40.50.1980">
    <property type="entry name" value="Nitrogenase molybdenum iron protein domain"/>
    <property type="match status" value="2"/>
</dbReference>
<name>A0A2S9I9Y7_9GAMM</name>
<dbReference type="Proteomes" id="UP000239181">
    <property type="component" value="Unassembled WGS sequence"/>
</dbReference>
<dbReference type="PROSITE" id="PS50983">
    <property type="entry name" value="FE_B12_PBP"/>
    <property type="match status" value="1"/>
</dbReference>
<protein>
    <submittedName>
        <fullName evidence="8">Fe2+-enterobactin ABC transporter substrate-binding protein</fullName>
    </submittedName>
</protein>
<feature type="chain" id="PRO_5015584450" evidence="6">
    <location>
        <begin position="26"/>
        <end position="321"/>
    </location>
</feature>
<evidence type="ECO:0000313" key="9">
    <source>
        <dbReference type="Proteomes" id="UP000239181"/>
    </source>
</evidence>
<keyword evidence="4" id="KW-0406">Ion transport</keyword>